<feature type="transmembrane region" description="Helical" evidence="5">
    <location>
        <begin position="162"/>
        <end position="181"/>
    </location>
</feature>
<evidence type="ECO:0000259" key="6">
    <source>
        <dbReference type="PROSITE" id="PS50801"/>
    </source>
</evidence>
<dbReference type="Proteomes" id="UP000184074">
    <property type="component" value="Unassembled WGS sequence"/>
</dbReference>
<dbReference type="GO" id="GO:0055085">
    <property type="term" value="P:transmembrane transport"/>
    <property type="evidence" value="ECO:0007669"/>
    <property type="project" value="InterPro"/>
</dbReference>
<dbReference type="OrthoDB" id="9769739at2"/>
<feature type="transmembrane region" description="Helical" evidence="5">
    <location>
        <begin position="193"/>
        <end position="214"/>
    </location>
</feature>
<dbReference type="EMBL" id="FQXB01000007">
    <property type="protein sequence ID" value="SHH42273.1"/>
    <property type="molecule type" value="Genomic_DNA"/>
</dbReference>
<keyword evidence="3 5" id="KW-1133">Transmembrane helix</keyword>
<organism evidence="7 8">
    <name type="scientific">Cognatiyoonia sediminum</name>
    <dbReference type="NCBI Taxonomy" id="1508389"/>
    <lineage>
        <taxon>Bacteria</taxon>
        <taxon>Pseudomonadati</taxon>
        <taxon>Pseudomonadota</taxon>
        <taxon>Alphaproteobacteria</taxon>
        <taxon>Rhodobacterales</taxon>
        <taxon>Paracoccaceae</taxon>
        <taxon>Cognatiyoonia</taxon>
    </lineage>
</organism>
<dbReference type="InterPro" id="IPR002645">
    <property type="entry name" value="STAS_dom"/>
</dbReference>
<dbReference type="Pfam" id="PF00916">
    <property type="entry name" value="Sulfate_transp"/>
    <property type="match status" value="1"/>
</dbReference>
<evidence type="ECO:0000313" key="7">
    <source>
        <dbReference type="EMBL" id="SHH42273.1"/>
    </source>
</evidence>
<evidence type="ECO:0000256" key="5">
    <source>
        <dbReference type="SAM" id="Phobius"/>
    </source>
</evidence>
<dbReference type="CDD" id="cd07042">
    <property type="entry name" value="STAS_SulP_like_sulfate_transporter"/>
    <property type="match status" value="1"/>
</dbReference>
<reference evidence="7 8" key="1">
    <citation type="submission" date="2016-11" db="EMBL/GenBank/DDBJ databases">
        <authorList>
            <person name="Jaros S."/>
            <person name="Januszkiewicz K."/>
            <person name="Wedrychowicz H."/>
        </authorList>
    </citation>
    <scope>NUCLEOTIDE SEQUENCE [LARGE SCALE GENOMIC DNA]</scope>
    <source>
        <strain evidence="7 8">DSM 28715</strain>
    </source>
</reference>
<keyword evidence="4 5" id="KW-0472">Membrane</keyword>
<gene>
    <name evidence="7" type="ORF">SAMN05444003_3128</name>
</gene>
<evidence type="ECO:0000256" key="2">
    <source>
        <dbReference type="ARBA" id="ARBA00022692"/>
    </source>
</evidence>
<dbReference type="PROSITE" id="PS50801">
    <property type="entry name" value="STAS"/>
    <property type="match status" value="1"/>
</dbReference>
<feature type="transmembrane region" description="Helical" evidence="5">
    <location>
        <begin position="12"/>
        <end position="32"/>
    </location>
</feature>
<accession>A0A1M5SW71</accession>
<dbReference type="AlphaFoldDB" id="A0A1M5SW71"/>
<dbReference type="SUPFAM" id="SSF52091">
    <property type="entry name" value="SpoIIaa-like"/>
    <property type="match status" value="1"/>
</dbReference>
<evidence type="ECO:0000313" key="8">
    <source>
        <dbReference type="Proteomes" id="UP000184074"/>
    </source>
</evidence>
<dbReference type="Gene3D" id="3.30.750.24">
    <property type="entry name" value="STAS domain"/>
    <property type="match status" value="1"/>
</dbReference>
<protein>
    <submittedName>
        <fullName evidence="7">Sulfate permease, SulP family</fullName>
    </submittedName>
</protein>
<dbReference type="InterPro" id="IPR036513">
    <property type="entry name" value="STAS_dom_sf"/>
</dbReference>
<dbReference type="PANTHER" id="PTHR11814">
    <property type="entry name" value="SULFATE TRANSPORTER"/>
    <property type="match status" value="1"/>
</dbReference>
<evidence type="ECO:0000256" key="3">
    <source>
        <dbReference type="ARBA" id="ARBA00022989"/>
    </source>
</evidence>
<dbReference type="Pfam" id="PF01740">
    <property type="entry name" value="STAS"/>
    <property type="match status" value="1"/>
</dbReference>
<dbReference type="RefSeq" id="WP_072902686.1">
    <property type="nucleotide sequence ID" value="NZ_FQXB01000007.1"/>
</dbReference>
<feature type="transmembrane region" description="Helical" evidence="5">
    <location>
        <begin position="313"/>
        <end position="329"/>
    </location>
</feature>
<dbReference type="GO" id="GO:0016020">
    <property type="term" value="C:membrane"/>
    <property type="evidence" value="ECO:0007669"/>
    <property type="project" value="UniProtKB-SubCell"/>
</dbReference>
<feature type="domain" description="STAS" evidence="6">
    <location>
        <begin position="426"/>
        <end position="538"/>
    </location>
</feature>
<feature type="transmembrane region" description="Helical" evidence="5">
    <location>
        <begin position="39"/>
        <end position="65"/>
    </location>
</feature>
<keyword evidence="8" id="KW-1185">Reference proteome</keyword>
<dbReference type="InterPro" id="IPR001902">
    <property type="entry name" value="SLC26A/SulP_fam"/>
</dbReference>
<feature type="transmembrane region" description="Helical" evidence="5">
    <location>
        <begin position="234"/>
        <end position="252"/>
    </location>
</feature>
<comment type="subcellular location">
    <subcellularLocation>
        <location evidence="1">Membrane</location>
        <topology evidence="1">Multi-pass membrane protein</topology>
    </subcellularLocation>
</comment>
<sequence length="551" mass="57125">MAEKKNSLGPDLSSGLTVALVSIPEGMAYALVAGVNPVYGLYTGMLTTIVASLTGSTSLLIVTLTNALALVAGDQLAGLDTDDPIRALATLTFLVGIMMTLLGALRMGSMIKFVSREVMAGFIFVTALLIVLGQLKDLVGYHPEGTQGKFSQAIAILSNPGAWSSTTTILGIAGIAFLLAVKATPIKRYADVLVILFTTLAVALLGLAGIELVGDIAEVPRGLDALPSFVLPDFTLIPVLLAGAFAATVVGLSESSGVGAAYPNPNGKKSDMSKDFLGQGLGNLAGSFFQAMPAGGSLSRTGINASGGAQTRLSGVFSGLLLAAVLILFGNSAELIPLAGLAALLIVIGAEIMIKEGRVLVRAWNTSRYNTLIAVATIILGVSHDLTVAIFGGVILSLIAYSVNASNRVKFFALEPTSDGKWIERPAPETLEPSKTTALEMRGPLNFASVYSFAELLPDSKDAKGATLILSCQDQELQSLTGIDWLKNFVDDLTAAEVRLILAEVSAELMGDLKTSGLADKLGSTNIFPASEVKLASLDAAYASTQAPDTE</sequence>
<evidence type="ECO:0000256" key="1">
    <source>
        <dbReference type="ARBA" id="ARBA00004141"/>
    </source>
</evidence>
<feature type="transmembrane region" description="Helical" evidence="5">
    <location>
        <begin position="335"/>
        <end position="354"/>
    </location>
</feature>
<dbReference type="STRING" id="1508389.SAMN05444003_3128"/>
<dbReference type="InterPro" id="IPR011547">
    <property type="entry name" value="SLC26A/SulP_dom"/>
</dbReference>
<feature type="transmembrane region" description="Helical" evidence="5">
    <location>
        <begin position="85"/>
        <end position="105"/>
    </location>
</feature>
<proteinExistence type="predicted"/>
<feature type="transmembrane region" description="Helical" evidence="5">
    <location>
        <begin position="117"/>
        <end position="135"/>
    </location>
</feature>
<name>A0A1M5SW71_9RHOB</name>
<evidence type="ECO:0000256" key="4">
    <source>
        <dbReference type="ARBA" id="ARBA00023136"/>
    </source>
</evidence>
<feature type="transmembrane region" description="Helical" evidence="5">
    <location>
        <begin position="375"/>
        <end position="401"/>
    </location>
</feature>
<keyword evidence="2 5" id="KW-0812">Transmembrane</keyword>